<dbReference type="Gene3D" id="3.10.560.10">
    <property type="entry name" value="Outer membrane lipoprotein wza domain like"/>
    <property type="match status" value="4"/>
</dbReference>
<keyword evidence="3" id="KW-0813">Transport</keyword>
<accession>A0A2K9NBR7</accession>
<protein>
    <submittedName>
        <fullName evidence="3">Sugar transporter</fullName>
    </submittedName>
</protein>
<dbReference type="InterPro" id="IPR049712">
    <property type="entry name" value="Poly_export"/>
</dbReference>
<organism evidence="3 4">
    <name type="scientific">Niveispirillum cyanobacteriorum</name>
    <dbReference type="NCBI Taxonomy" id="1612173"/>
    <lineage>
        <taxon>Bacteria</taxon>
        <taxon>Pseudomonadati</taxon>
        <taxon>Pseudomonadota</taxon>
        <taxon>Alphaproteobacteria</taxon>
        <taxon>Rhodospirillales</taxon>
        <taxon>Azospirillaceae</taxon>
        <taxon>Niveispirillum</taxon>
    </lineage>
</organism>
<evidence type="ECO:0000313" key="3">
    <source>
        <dbReference type="EMBL" id="AUN30580.1"/>
    </source>
</evidence>
<dbReference type="Pfam" id="PF10531">
    <property type="entry name" value="SLBB"/>
    <property type="match status" value="4"/>
</dbReference>
<proteinExistence type="predicted"/>
<dbReference type="GO" id="GO:0015159">
    <property type="term" value="F:polysaccharide transmembrane transporter activity"/>
    <property type="evidence" value="ECO:0007669"/>
    <property type="project" value="InterPro"/>
</dbReference>
<dbReference type="KEGG" id="ncb:C0V82_10280"/>
<dbReference type="Proteomes" id="UP000234752">
    <property type="component" value="Chromosome eg_1"/>
</dbReference>
<gene>
    <name evidence="3" type="ORF">C0V82_10280</name>
</gene>
<dbReference type="RefSeq" id="WP_102112262.1">
    <property type="nucleotide sequence ID" value="NZ_BMGN01000002.1"/>
</dbReference>
<evidence type="ECO:0000259" key="1">
    <source>
        <dbReference type="Pfam" id="PF02563"/>
    </source>
</evidence>
<name>A0A2K9NBR7_9PROT</name>
<dbReference type="Gene3D" id="3.30.1950.10">
    <property type="entry name" value="wza like domain"/>
    <property type="match status" value="1"/>
</dbReference>
<feature type="domain" description="Polysaccharide export protein N-terminal" evidence="1">
    <location>
        <begin position="68"/>
        <end position="134"/>
    </location>
</feature>
<dbReference type="InterPro" id="IPR019554">
    <property type="entry name" value="Soluble_ligand-bd"/>
</dbReference>
<evidence type="ECO:0000259" key="2">
    <source>
        <dbReference type="Pfam" id="PF10531"/>
    </source>
</evidence>
<feature type="domain" description="Soluble ligand binding" evidence="2">
    <location>
        <begin position="231"/>
        <end position="286"/>
    </location>
</feature>
<dbReference type="EMBL" id="CP025611">
    <property type="protein sequence ID" value="AUN30580.1"/>
    <property type="molecule type" value="Genomic_DNA"/>
</dbReference>
<dbReference type="Pfam" id="PF02563">
    <property type="entry name" value="Poly_export"/>
    <property type="match status" value="1"/>
</dbReference>
<dbReference type="OrthoDB" id="9808948at2"/>
<feature type="domain" description="Soluble ligand binding" evidence="2">
    <location>
        <begin position="875"/>
        <end position="918"/>
    </location>
</feature>
<dbReference type="InterPro" id="IPR003715">
    <property type="entry name" value="Poly_export_N"/>
</dbReference>
<keyword evidence="4" id="KW-1185">Reference proteome</keyword>
<reference evidence="3 4" key="1">
    <citation type="submission" date="2017-12" db="EMBL/GenBank/DDBJ databases">
        <title>Genomes of bacteria within cyanobacterial aggregates.</title>
        <authorList>
            <person name="Cai H."/>
        </authorList>
    </citation>
    <scope>NUCLEOTIDE SEQUENCE [LARGE SCALE GENOMIC DNA]</scope>
    <source>
        <strain evidence="3 4">TH16</strain>
    </source>
</reference>
<evidence type="ECO:0000313" key="4">
    <source>
        <dbReference type="Proteomes" id="UP000234752"/>
    </source>
</evidence>
<dbReference type="AlphaFoldDB" id="A0A2K9NBR7"/>
<dbReference type="PANTHER" id="PTHR33619">
    <property type="entry name" value="POLYSACCHARIDE EXPORT PROTEIN GFCE-RELATED"/>
    <property type="match status" value="1"/>
</dbReference>
<keyword evidence="3" id="KW-0762">Sugar transport</keyword>
<dbReference type="PANTHER" id="PTHR33619:SF3">
    <property type="entry name" value="POLYSACCHARIDE EXPORT PROTEIN GFCE-RELATED"/>
    <property type="match status" value="1"/>
</dbReference>
<feature type="domain" description="Soluble ligand binding" evidence="2">
    <location>
        <begin position="150"/>
        <end position="193"/>
    </location>
</feature>
<sequence>MTILRHITALLVLLFFPVGAVWAAPAETVPGRVEALYSQRAGEMLRLFGRDLFAGPPPDDGPALGSVGDDYRLGPGDELSVLLRGQVSRSSRHRIGADGMLLIQDLRPIAAAGQTLGAVKAELDAAVAATHVQTQAFLSVLSLRRVGVLVLGQVARPGRQSLSAYATALDALMAAGGVLPDGSLRAIRLLRPGAEAVTVDLYDLLVSGEGAAADLLVDGARLVVPPLGPTVAIAGSVKRPGIYELPPGRSAVTGPDDTSDLLMLAGGALRPGRDRSTLLRQGPEGTERPQPVSSTDPLRLRDGDLLLHMPDGGARAGSVTLSGAVAEPGERTLTDGMRLADLVDRAMLPPDAYLPLTVLLRRTGAGGPPHMQALDLSALLSGREGEMARDGDRLVVLSAADVAFLRGRSVLSLLSGQAPDPADLSVCAGLAALAAALSADPEGVLAAGPLAQAARGVDGPPLPCPRLFQADGDLVPFLLRQSVFMRRGSLRPGPYPVAGPTSLASLAPLSGGNHDGKAKASPGQVADPDGDGVLLSGPVRQPGLRSVGGEEGLSLRTLLSGPGAPLPDAYALVALLERTDPVGAGRRPSLFAPADVVEGRFDLRLRDGDRVTLFLRDEVMRPASAPTEPDVPDPLSPDIRTLLSERAVALRGGVMMPGEYPVAGPVPLSLLLRTGGGLKPEGDAERLELLPPPVPPRGRDDGDTLGAMPRTLTGGATASTLIPPGAAIRVGLKQRPQERRGILLAGEVAEPGTYDLAPGETLSMLLDRAGGLTEDAYPAGIIFTRESARLAEEEGLRRTARELDRQLGQMLGGKNPPDPARVELARQLAADLRNTNALGRITVEANPAVLGDRPELDMPLQPGDRIHIPRRPLTVTVSGEVLAPASLLFDPDKKPEDYLREAGGLTRFADDGRIFIIHPNGAAEPLESGWLTHQVPTLTPGSMIVVPRDAEPFEWLPLTQSITTILSQIAFSAAAIAAISN</sequence>
<feature type="domain" description="Soluble ligand binding" evidence="2">
    <location>
        <begin position="745"/>
        <end position="785"/>
    </location>
</feature>